<dbReference type="PANTHER" id="PTHR46796:SF6">
    <property type="entry name" value="ARAC SUBFAMILY"/>
    <property type="match status" value="1"/>
</dbReference>
<dbReference type="PROSITE" id="PS01124">
    <property type="entry name" value="HTH_ARAC_FAMILY_2"/>
    <property type="match status" value="1"/>
</dbReference>
<name>A0ABZ1Q314_9ACTN</name>
<dbReference type="PROSITE" id="PS00041">
    <property type="entry name" value="HTH_ARAC_FAMILY_1"/>
    <property type="match status" value="1"/>
</dbReference>
<evidence type="ECO:0000256" key="1">
    <source>
        <dbReference type="ARBA" id="ARBA00023015"/>
    </source>
</evidence>
<accession>A0ABZ1Q314</accession>
<evidence type="ECO:0000313" key="8">
    <source>
        <dbReference type="Proteomes" id="UP001432312"/>
    </source>
</evidence>
<feature type="compositionally biased region" description="Basic and acidic residues" evidence="4">
    <location>
        <begin position="1"/>
        <end position="10"/>
    </location>
</feature>
<dbReference type="PRINTS" id="PR00032">
    <property type="entry name" value="HTHARAC"/>
</dbReference>
<dbReference type="EMBL" id="CP108036">
    <property type="protein sequence ID" value="WUN77089.1"/>
    <property type="molecule type" value="Genomic_DNA"/>
</dbReference>
<dbReference type="InterPro" id="IPR035418">
    <property type="entry name" value="AraC-bd_2"/>
</dbReference>
<dbReference type="SUPFAM" id="SSF46689">
    <property type="entry name" value="Homeodomain-like"/>
    <property type="match status" value="1"/>
</dbReference>
<evidence type="ECO:0000256" key="4">
    <source>
        <dbReference type="SAM" id="MobiDB-lite"/>
    </source>
</evidence>
<dbReference type="PANTHER" id="PTHR46796">
    <property type="entry name" value="HTH-TYPE TRANSCRIPTIONAL ACTIVATOR RHAS-RELATED"/>
    <property type="match status" value="1"/>
</dbReference>
<protein>
    <submittedName>
        <fullName evidence="6">Helix-turn-helix domain-containing protein</fullName>
    </submittedName>
</protein>
<reference evidence="6" key="1">
    <citation type="submission" date="2022-10" db="EMBL/GenBank/DDBJ databases">
        <title>The complete genomes of actinobacterial strains from the NBC collection.</title>
        <authorList>
            <person name="Joergensen T.S."/>
            <person name="Alvarez Arevalo M."/>
            <person name="Sterndorff E.B."/>
            <person name="Faurdal D."/>
            <person name="Vuksanovic O."/>
            <person name="Mourched A.-S."/>
            <person name="Charusanti P."/>
            <person name="Shaw S."/>
            <person name="Blin K."/>
            <person name="Weber T."/>
        </authorList>
    </citation>
    <scope>NUCLEOTIDE SEQUENCE</scope>
    <source>
        <strain evidence="6">NBC_00303</strain>
    </source>
</reference>
<evidence type="ECO:0000313" key="6">
    <source>
        <dbReference type="EMBL" id="WUN77089.1"/>
    </source>
</evidence>
<evidence type="ECO:0000256" key="2">
    <source>
        <dbReference type="ARBA" id="ARBA00023125"/>
    </source>
</evidence>
<feature type="region of interest" description="Disordered" evidence="4">
    <location>
        <begin position="1"/>
        <end position="44"/>
    </location>
</feature>
<keyword evidence="2" id="KW-0238">DNA-binding</keyword>
<dbReference type="Proteomes" id="UP001432312">
    <property type="component" value="Chromosome"/>
</dbReference>
<feature type="domain" description="HTH araC/xylS-type" evidence="5">
    <location>
        <begin position="226"/>
        <end position="326"/>
    </location>
</feature>
<dbReference type="EMBL" id="CP108036">
    <property type="protein sequence ID" value="WUN83944.1"/>
    <property type="molecule type" value="Genomic_DNA"/>
</dbReference>
<dbReference type="Pfam" id="PF12833">
    <property type="entry name" value="HTH_18"/>
    <property type="match status" value="1"/>
</dbReference>
<dbReference type="InterPro" id="IPR009057">
    <property type="entry name" value="Homeodomain-like_sf"/>
</dbReference>
<dbReference type="GeneID" id="95502147"/>
<feature type="compositionally biased region" description="Basic and acidic residues" evidence="4">
    <location>
        <begin position="23"/>
        <end position="44"/>
    </location>
</feature>
<evidence type="ECO:0000313" key="7">
    <source>
        <dbReference type="EMBL" id="WUN83944.1"/>
    </source>
</evidence>
<gene>
    <name evidence="6" type="ORF">OHA91_00380</name>
    <name evidence="7" type="ORF">OHA91_38875</name>
</gene>
<dbReference type="Pfam" id="PF14525">
    <property type="entry name" value="AraC_binding_2"/>
    <property type="match status" value="1"/>
</dbReference>
<keyword evidence="1" id="KW-0805">Transcription regulation</keyword>
<dbReference type="RefSeq" id="WP_328738248.1">
    <property type="nucleotide sequence ID" value="NZ_CP108036.1"/>
</dbReference>
<dbReference type="InterPro" id="IPR050204">
    <property type="entry name" value="AraC_XylS_family_regulators"/>
</dbReference>
<organism evidence="6 8">
    <name type="scientific">Streptomyces erythrochromogenes</name>
    <dbReference type="NCBI Taxonomy" id="285574"/>
    <lineage>
        <taxon>Bacteria</taxon>
        <taxon>Bacillati</taxon>
        <taxon>Actinomycetota</taxon>
        <taxon>Actinomycetes</taxon>
        <taxon>Kitasatosporales</taxon>
        <taxon>Streptomycetaceae</taxon>
        <taxon>Streptomyces</taxon>
    </lineage>
</organism>
<dbReference type="InterPro" id="IPR018062">
    <property type="entry name" value="HTH_AraC-typ_CS"/>
</dbReference>
<evidence type="ECO:0000256" key="3">
    <source>
        <dbReference type="ARBA" id="ARBA00023163"/>
    </source>
</evidence>
<evidence type="ECO:0000259" key="5">
    <source>
        <dbReference type="PROSITE" id="PS01124"/>
    </source>
</evidence>
<dbReference type="InterPro" id="IPR020449">
    <property type="entry name" value="Tscrpt_reg_AraC-type_HTH"/>
</dbReference>
<dbReference type="SMART" id="SM00342">
    <property type="entry name" value="HTH_ARAC"/>
    <property type="match status" value="1"/>
</dbReference>
<proteinExistence type="predicted"/>
<sequence>MQAQKTERVRTRSRPADQPTADRATDRATDRAADRATDRATDRAAEPGLFADEIAIDDCGYLRIRTLEATPHRTHRDGRNSEIGGPFVVVAVQASGSGLLSRNGSRIRLSQGDMALLPSGGELAVELPEPSRMHLLRLPCAVLAVPQADLSAVLGSVIRATPGLGSVVSRFLAAFAEAAPGLDAEAGGRMAGHIAGMLATLIAERAAAGTRPAAGTATTEAAVLMARIRAHISLHLADPDLSPRSIATAHHVSVRYLHRLFSQDATTVGNWIRERRLEEAARELARPGRSRTVSCIAHRWGFVSANHFSRVFRQRYGMSPRDWTNSFAPPRNPPPGGVPAGVSRCACAR</sequence>
<dbReference type="InterPro" id="IPR018060">
    <property type="entry name" value="HTH_AraC"/>
</dbReference>
<keyword evidence="3" id="KW-0804">Transcription</keyword>
<dbReference type="Gene3D" id="1.10.10.60">
    <property type="entry name" value="Homeodomain-like"/>
    <property type="match status" value="1"/>
</dbReference>
<keyword evidence="8" id="KW-1185">Reference proteome</keyword>